<name>A0A1D8NEL5_YARLL</name>
<organism evidence="2 4">
    <name type="scientific">Yarrowia lipolytica</name>
    <name type="common">Candida lipolytica</name>
    <dbReference type="NCBI Taxonomy" id="4952"/>
    <lineage>
        <taxon>Eukaryota</taxon>
        <taxon>Fungi</taxon>
        <taxon>Dikarya</taxon>
        <taxon>Ascomycota</taxon>
        <taxon>Saccharomycotina</taxon>
        <taxon>Dipodascomycetes</taxon>
        <taxon>Dipodascales</taxon>
        <taxon>Dipodascales incertae sedis</taxon>
        <taxon>Yarrowia</taxon>
    </lineage>
</organism>
<dbReference type="VEuPathDB" id="FungiDB:YALI1_D17493g"/>
<dbReference type="GO" id="GO:0045048">
    <property type="term" value="P:protein insertion into ER membrane"/>
    <property type="evidence" value="ECO:0007669"/>
    <property type="project" value="InterPro"/>
</dbReference>
<reference evidence="2 4" key="1">
    <citation type="journal article" date="2016" name="PLoS ONE">
        <title>Sequence Assembly of Yarrowia lipolytica Strain W29/CLIB89 Shows Transposable Element Diversity.</title>
        <authorList>
            <person name="Magnan C."/>
            <person name="Yu J."/>
            <person name="Chang I."/>
            <person name="Jahn E."/>
            <person name="Kanomata Y."/>
            <person name="Wu J."/>
            <person name="Zeller M."/>
            <person name="Oakes M."/>
            <person name="Baldi P."/>
            <person name="Sandmeyer S."/>
        </authorList>
    </citation>
    <scope>NUCLEOTIDE SEQUENCE [LARGE SCALE GENOMIC DNA]</scope>
    <source>
        <strain evidence="2">CLIB89</strain>
        <strain evidence="4">CLIB89(W29)</strain>
    </source>
</reference>
<evidence type="ECO:0000313" key="5">
    <source>
        <dbReference type="Proteomes" id="UP000256601"/>
    </source>
</evidence>
<evidence type="ECO:0000256" key="1">
    <source>
        <dbReference type="ARBA" id="ARBA00005351"/>
    </source>
</evidence>
<dbReference type="EMBL" id="KZ858997">
    <property type="protein sequence ID" value="RDW25644.1"/>
    <property type="molecule type" value="Genomic_DNA"/>
</dbReference>
<dbReference type="InterPro" id="IPR007317">
    <property type="entry name" value="GET4"/>
</dbReference>
<reference evidence="3 5" key="2">
    <citation type="submission" date="2018-07" db="EMBL/GenBank/DDBJ databases">
        <title>Draft Genome Assemblies for Five Robust Yarrowia lipolytica Strains Exhibiting High Lipid Production and Pentose Sugar Utilization and Sugar Alcohol Secretion from Undetoxified Lignocellulosic Biomass Hydrolysates.</title>
        <authorList>
            <consortium name="DOE Joint Genome Institute"/>
            <person name="Walker C."/>
            <person name="Ryu S."/>
            <person name="Na H."/>
            <person name="Zane M."/>
            <person name="LaButti K."/>
            <person name="Lipzen A."/>
            <person name="Haridas S."/>
            <person name="Barry K."/>
            <person name="Grigoriev I.V."/>
            <person name="Quarterman J."/>
            <person name="Slininger P."/>
            <person name="Dien B."/>
            <person name="Trinh C.T."/>
        </authorList>
    </citation>
    <scope>NUCLEOTIDE SEQUENCE [LARGE SCALE GENOMIC DNA]</scope>
    <source>
        <strain evidence="3 5">YB392</strain>
    </source>
</reference>
<dbReference type="PANTHER" id="PTHR12875">
    <property type="entry name" value="GOLGI TO ER TRAFFIC PROTEIN 4 HOMOLOG"/>
    <property type="match status" value="1"/>
</dbReference>
<dbReference type="eggNOG" id="KOG3024">
    <property type="taxonomic scope" value="Eukaryota"/>
</dbReference>
<proteinExistence type="inferred from homology"/>
<dbReference type="KEGG" id="yli:2910237"/>
<dbReference type="Gene3D" id="1.25.40.10">
    <property type="entry name" value="Tetratricopeptide repeat domain"/>
    <property type="match status" value="1"/>
</dbReference>
<dbReference type="Proteomes" id="UP000182444">
    <property type="component" value="Chromosome 1D"/>
</dbReference>
<protein>
    <recommendedName>
        <fullName evidence="6">Golgi to ER traffic protein 4</fullName>
    </recommendedName>
</protein>
<evidence type="ECO:0000313" key="2">
    <source>
        <dbReference type="EMBL" id="AOW04051.1"/>
    </source>
</evidence>
<dbReference type="InterPro" id="IPR011990">
    <property type="entry name" value="TPR-like_helical_dom_sf"/>
</dbReference>
<dbReference type="AlphaFoldDB" id="A0A1D8NEL5"/>
<evidence type="ECO:0000313" key="3">
    <source>
        <dbReference type="EMBL" id="RDW25644.1"/>
    </source>
</evidence>
<dbReference type="Proteomes" id="UP000256601">
    <property type="component" value="Unassembled WGS sequence"/>
</dbReference>
<accession>A0A1D8NEL5</accession>
<gene>
    <name evidence="3" type="ORF">B0I71DRAFT_132191</name>
    <name evidence="2" type="ORF">YALI1_D17493g</name>
</gene>
<dbReference type="OMA" id="LMDMMGM"/>
<dbReference type="GO" id="GO:0072380">
    <property type="term" value="C:TRC complex"/>
    <property type="evidence" value="ECO:0007669"/>
    <property type="project" value="TreeGrafter"/>
</dbReference>
<evidence type="ECO:0000313" key="4">
    <source>
        <dbReference type="Proteomes" id="UP000182444"/>
    </source>
</evidence>
<evidence type="ECO:0008006" key="6">
    <source>
        <dbReference type="Google" id="ProtNLM"/>
    </source>
</evidence>
<dbReference type="EMBL" id="CP017556">
    <property type="protein sequence ID" value="AOW04051.1"/>
    <property type="molecule type" value="Genomic_DNA"/>
</dbReference>
<sequence>MSTKLERTIARNDEKIAAGEFYDAHQGIRTVANRYVKQKAYNDAIEVLYKGAESLLKAKQYASASDLVLYILEVYTVAEIPVDSVSRNRIVSLIQLFDVHEPTLVKISNDAETWSGKFGPVSSGDAILHNLFGTVFAKADEGYEAEKNLLLGTKESAPILGQLLFDWSAESKDAPQDAPLFLSRGVLGYLGTENIRDATVCAQTFLNAFDVKHNPETNNVEAAGDTVITTYDAYPLFNFLQLLILACRSKNPETFKRLHTRYAQQLSQLPAWNPALEKIGHVYFGIVPKRQGNMLEDLMGSFFK</sequence>
<dbReference type="Pfam" id="PF04190">
    <property type="entry name" value="GET4"/>
    <property type="match status" value="1"/>
</dbReference>
<dbReference type="PANTHER" id="PTHR12875:SF0">
    <property type="entry name" value="GOLGI TO ER TRAFFIC PROTEIN 4 HOMOLOG"/>
    <property type="match status" value="1"/>
</dbReference>
<comment type="similarity">
    <text evidence="1">Belongs to the GET4 family.</text>
</comment>
<dbReference type="VEuPathDB" id="FungiDB:YALI0_D14344g"/>
<dbReference type="GeneID" id="2910237"/>